<protein>
    <submittedName>
        <fullName evidence="2">HTH-like domain protein</fullName>
    </submittedName>
</protein>
<keyword evidence="2" id="KW-0614">Plasmid</keyword>
<dbReference type="Proteomes" id="UP000320776">
    <property type="component" value="Plasmid pSPTER"/>
</dbReference>
<feature type="domain" description="HTH-like" evidence="1">
    <location>
        <begin position="53"/>
        <end position="99"/>
    </location>
</feature>
<reference evidence="2 3" key="1">
    <citation type="submission" date="2019-02" db="EMBL/GenBank/DDBJ databases">
        <title>Closed genome of Sporomusa termitida DSM 4440.</title>
        <authorList>
            <person name="Poehlein A."/>
            <person name="Daniel R."/>
        </authorList>
    </citation>
    <scope>NUCLEOTIDE SEQUENCE [LARGE SCALE GENOMIC DNA]</scope>
    <source>
        <strain evidence="2 3">DSM 4440</strain>
        <plasmid evidence="3">pspter</plasmid>
    </source>
</reference>
<dbReference type="KEGG" id="sted:SPTER_49020"/>
<gene>
    <name evidence="2" type="ORF">SPTER_49020</name>
</gene>
<evidence type="ECO:0000259" key="1">
    <source>
        <dbReference type="Pfam" id="PF13276"/>
    </source>
</evidence>
<dbReference type="Pfam" id="PF13276">
    <property type="entry name" value="HTH_21"/>
    <property type="match status" value="1"/>
</dbReference>
<name>A0A517E1D1_9FIRM</name>
<dbReference type="PANTHER" id="PTHR46889:SF5">
    <property type="entry name" value="INTEGRASE PROTEIN"/>
    <property type="match status" value="1"/>
</dbReference>
<dbReference type="AlphaFoldDB" id="A0A517E1D1"/>
<organism evidence="2 3">
    <name type="scientific">Sporomusa termitida</name>
    <dbReference type="NCBI Taxonomy" id="2377"/>
    <lineage>
        <taxon>Bacteria</taxon>
        <taxon>Bacillati</taxon>
        <taxon>Bacillota</taxon>
        <taxon>Negativicutes</taxon>
        <taxon>Selenomonadales</taxon>
        <taxon>Sporomusaceae</taxon>
        <taxon>Sporomusa</taxon>
    </lineage>
</organism>
<dbReference type="InterPro" id="IPR050900">
    <property type="entry name" value="Transposase_IS3/IS150/IS904"/>
</dbReference>
<accession>A0A517E1D1</accession>
<proteinExistence type="predicted"/>
<dbReference type="PANTHER" id="PTHR46889">
    <property type="entry name" value="TRANSPOSASE INSF FOR INSERTION SEQUENCE IS3B-RELATED"/>
    <property type="match status" value="1"/>
</dbReference>
<sequence length="99" mass="11930">MRLENQYLAVSNVHEEKRYPIRALCAILKLNRSSYYKWLHRDGSSEQAAKDTELIDYMCVLYQESNGIFGYRRMQLNLERRFHLHCNKKRVYRVMKALG</sequence>
<evidence type="ECO:0000313" key="2">
    <source>
        <dbReference type="EMBL" id="QDR83411.1"/>
    </source>
</evidence>
<dbReference type="InterPro" id="IPR025948">
    <property type="entry name" value="HTH-like_dom"/>
</dbReference>
<keyword evidence="3" id="KW-1185">Reference proteome</keyword>
<dbReference type="EMBL" id="CP036260">
    <property type="protein sequence ID" value="QDR83411.1"/>
    <property type="molecule type" value="Genomic_DNA"/>
</dbReference>
<dbReference type="OrthoDB" id="9775203at2"/>
<evidence type="ECO:0000313" key="3">
    <source>
        <dbReference type="Proteomes" id="UP000320776"/>
    </source>
</evidence>
<geneLocation type="plasmid" evidence="3">
    <name>pspter</name>
</geneLocation>